<accession>A0A182EIX8</accession>
<gene>
    <name evidence="3" type="ORF">NOO_LOCUS8061</name>
</gene>
<feature type="domain" description="DNA helicase Pif1-like DEAD-box helicase" evidence="2">
    <location>
        <begin position="91"/>
        <end position="151"/>
    </location>
</feature>
<comment type="similarity">
    <text evidence="1">Belongs to the helicase family.</text>
</comment>
<dbReference type="GO" id="GO:0043139">
    <property type="term" value="F:5'-3' DNA helicase activity"/>
    <property type="evidence" value="ECO:0007669"/>
    <property type="project" value="UniProtKB-EC"/>
</dbReference>
<evidence type="ECO:0000313" key="5">
    <source>
        <dbReference type="WBParaSite" id="nOo.2.0.1.t08061-RA"/>
    </source>
</evidence>
<dbReference type="STRING" id="42157.A0A182EIX8"/>
<dbReference type="GO" id="GO:0005524">
    <property type="term" value="F:ATP binding"/>
    <property type="evidence" value="ECO:0007669"/>
    <property type="project" value="UniProtKB-KW"/>
</dbReference>
<dbReference type="EMBL" id="UYRW01003179">
    <property type="protein sequence ID" value="VDK88192.1"/>
    <property type="molecule type" value="Genomic_DNA"/>
</dbReference>
<name>A0A182EIX8_ONCOC</name>
<dbReference type="WBParaSite" id="nOo.2.0.1.t08061-RA">
    <property type="protein sequence ID" value="nOo.2.0.1.t08061-RA"/>
    <property type="gene ID" value="nOo.2.0.1.g08061"/>
</dbReference>
<comment type="cofactor">
    <cofactor evidence="1">
        <name>Mg(2+)</name>
        <dbReference type="ChEBI" id="CHEBI:18420"/>
    </cofactor>
</comment>
<dbReference type="PANTHER" id="PTHR10492">
    <property type="match status" value="1"/>
</dbReference>
<reference evidence="3 4" key="2">
    <citation type="submission" date="2018-08" db="EMBL/GenBank/DDBJ databases">
        <authorList>
            <person name="Laetsch R D."/>
            <person name="Stevens L."/>
            <person name="Kumar S."/>
            <person name="Blaxter L. M."/>
        </authorList>
    </citation>
    <scope>NUCLEOTIDE SEQUENCE [LARGE SCALE GENOMIC DNA]</scope>
</reference>
<dbReference type="GO" id="GO:0006310">
    <property type="term" value="P:DNA recombination"/>
    <property type="evidence" value="ECO:0007669"/>
    <property type="project" value="UniProtKB-KW"/>
</dbReference>
<comment type="catalytic activity">
    <reaction evidence="1">
        <text>ATP + H2O = ADP + phosphate + H(+)</text>
        <dbReference type="Rhea" id="RHEA:13065"/>
        <dbReference type="ChEBI" id="CHEBI:15377"/>
        <dbReference type="ChEBI" id="CHEBI:15378"/>
        <dbReference type="ChEBI" id="CHEBI:30616"/>
        <dbReference type="ChEBI" id="CHEBI:43474"/>
        <dbReference type="ChEBI" id="CHEBI:456216"/>
        <dbReference type="EC" id="5.6.2.3"/>
    </reaction>
</comment>
<keyword evidence="1" id="KW-0378">Hydrolase</keyword>
<organism evidence="5">
    <name type="scientific">Onchocerca ochengi</name>
    <name type="common">Filarial nematode worm</name>
    <dbReference type="NCBI Taxonomy" id="42157"/>
    <lineage>
        <taxon>Eukaryota</taxon>
        <taxon>Metazoa</taxon>
        <taxon>Ecdysozoa</taxon>
        <taxon>Nematoda</taxon>
        <taxon>Chromadorea</taxon>
        <taxon>Rhabditida</taxon>
        <taxon>Spirurina</taxon>
        <taxon>Spiruromorpha</taxon>
        <taxon>Filarioidea</taxon>
        <taxon>Onchocercidae</taxon>
        <taxon>Onchocerca</taxon>
    </lineage>
</organism>
<dbReference type="GO" id="GO:0016787">
    <property type="term" value="F:hydrolase activity"/>
    <property type="evidence" value="ECO:0007669"/>
    <property type="project" value="UniProtKB-KW"/>
</dbReference>
<dbReference type="AlphaFoldDB" id="A0A182EIX8"/>
<reference evidence="5" key="1">
    <citation type="submission" date="2016-06" db="UniProtKB">
        <authorList>
            <consortium name="WormBaseParasite"/>
        </authorList>
    </citation>
    <scope>IDENTIFICATION</scope>
</reference>
<dbReference type="Proteomes" id="UP000271087">
    <property type="component" value="Unassembled WGS sequence"/>
</dbReference>
<dbReference type="Pfam" id="PF05970">
    <property type="entry name" value="PIF1"/>
    <property type="match status" value="1"/>
</dbReference>
<evidence type="ECO:0000313" key="3">
    <source>
        <dbReference type="EMBL" id="VDK88192.1"/>
    </source>
</evidence>
<dbReference type="GO" id="GO:0006281">
    <property type="term" value="P:DNA repair"/>
    <property type="evidence" value="ECO:0007669"/>
    <property type="project" value="UniProtKB-KW"/>
</dbReference>
<evidence type="ECO:0000313" key="4">
    <source>
        <dbReference type="Proteomes" id="UP000271087"/>
    </source>
</evidence>
<keyword evidence="1" id="KW-0347">Helicase</keyword>
<keyword evidence="1" id="KW-0227">DNA damage</keyword>
<dbReference type="GO" id="GO:0000723">
    <property type="term" value="P:telomere maintenance"/>
    <property type="evidence" value="ECO:0007669"/>
    <property type="project" value="InterPro"/>
</dbReference>
<dbReference type="InterPro" id="IPR010285">
    <property type="entry name" value="DNA_helicase_pif1-like_DEAD"/>
</dbReference>
<keyword evidence="1" id="KW-0233">DNA recombination</keyword>
<evidence type="ECO:0000256" key="1">
    <source>
        <dbReference type="RuleBase" id="RU363044"/>
    </source>
</evidence>
<sequence length="202" mass="23015">MTGSNEIDDEISDSDVGKDLYEVMTKNMIRDLMYYISSNEAVLRNGEQSSHQLGMPSPNRSAVPFDVELCCEQNYNTTDLLSYMRQKELVKILLIRLIWAVIRFQNKMVLVLASSGIAATLVPVRRTHSAMKLPLNVQFIETSICNTSKTSAWEKQILRVISRSTPLDEKNACLKYSTLWQHLKMLKLTTNMRVPAAKRSII</sequence>
<evidence type="ECO:0000259" key="2">
    <source>
        <dbReference type="Pfam" id="PF05970"/>
    </source>
</evidence>
<keyword evidence="4" id="KW-1185">Reference proteome</keyword>
<dbReference type="OrthoDB" id="5860629at2759"/>
<keyword evidence="1" id="KW-0067">ATP-binding</keyword>
<proteinExistence type="inferred from homology"/>
<dbReference type="EC" id="5.6.2.3" evidence="1"/>
<keyword evidence="1" id="KW-0547">Nucleotide-binding</keyword>
<protein>
    <recommendedName>
        <fullName evidence="1">ATP-dependent DNA helicase</fullName>
        <ecNumber evidence="1">5.6.2.3</ecNumber>
    </recommendedName>
</protein>
<keyword evidence="1" id="KW-0234">DNA repair</keyword>
<dbReference type="PANTHER" id="PTHR10492:SF57">
    <property type="entry name" value="ATP-DEPENDENT DNA HELICASE"/>
    <property type="match status" value="1"/>
</dbReference>